<reference evidence="2" key="1">
    <citation type="submission" date="2023-05" db="EMBL/GenBank/DDBJ databases">
        <title>Nepenthes gracilis genome sequencing.</title>
        <authorList>
            <person name="Fukushima K."/>
        </authorList>
    </citation>
    <scope>NUCLEOTIDE SEQUENCE</scope>
    <source>
        <strain evidence="2">SING2019-196</strain>
    </source>
</reference>
<dbReference type="EMBL" id="BSYO01000022">
    <property type="protein sequence ID" value="GMH20531.1"/>
    <property type="molecule type" value="Genomic_DNA"/>
</dbReference>
<accession>A0AAD3T0P7</accession>
<evidence type="ECO:0000313" key="2">
    <source>
        <dbReference type="EMBL" id="GMH20531.1"/>
    </source>
</evidence>
<evidence type="ECO:0000256" key="1">
    <source>
        <dbReference type="SAM" id="MobiDB-lite"/>
    </source>
</evidence>
<gene>
    <name evidence="2" type="ORF">Nepgr_022372</name>
</gene>
<organism evidence="2 3">
    <name type="scientific">Nepenthes gracilis</name>
    <name type="common">Slender pitcher plant</name>
    <dbReference type="NCBI Taxonomy" id="150966"/>
    <lineage>
        <taxon>Eukaryota</taxon>
        <taxon>Viridiplantae</taxon>
        <taxon>Streptophyta</taxon>
        <taxon>Embryophyta</taxon>
        <taxon>Tracheophyta</taxon>
        <taxon>Spermatophyta</taxon>
        <taxon>Magnoliopsida</taxon>
        <taxon>eudicotyledons</taxon>
        <taxon>Gunneridae</taxon>
        <taxon>Pentapetalae</taxon>
        <taxon>Caryophyllales</taxon>
        <taxon>Nepenthaceae</taxon>
        <taxon>Nepenthes</taxon>
    </lineage>
</organism>
<name>A0AAD3T0P7_NEPGR</name>
<proteinExistence type="predicted"/>
<dbReference type="AlphaFoldDB" id="A0AAD3T0P7"/>
<keyword evidence="3" id="KW-1185">Reference proteome</keyword>
<protein>
    <submittedName>
        <fullName evidence="2">Uncharacterized protein</fullName>
    </submittedName>
</protein>
<feature type="compositionally biased region" description="Low complexity" evidence="1">
    <location>
        <begin position="13"/>
        <end position="22"/>
    </location>
</feature>
<sequence length="179" mass="18699">MPVHPVQGKKRAASVAPSSSSSGPNHLSAGGFAGVGATSGIEVDLALETYAARLSARASGGVVLAQPAPSALTQDPSIEALGPQEPSVGSPTVGMLTEQQEPILEPPTVPKELARMEDTPEDPMAEFLDEVVVSPVDVDPTPYSLPLSPDLVAKVLRQRDMVISDRDMEIARPDSKLEL</sequence>
<dbReference type="Proteomes" id="UP001279734">
    <property type="component" value="Unassembled WGS sequence"/>
</dbReference>
<comment type="caution">
    <text evidence="2">The sequence shown here is derived from an EMBL/GenBank/DDBJ whole genome shotgun (WGS) entry which is preliminary data.</text>
</comment>
<feature type="region of interest" description="Disordered" evidence="1">
    <location>
        <begin position="73"/>
        <end position="93"/>
    </location>
</feature>
<feature type="region of interest" description="Disordered" evidence="1">
    <location>
        <begin position="1"/>
        <end position="34"/>
    </location>
</feature>
<evidence type="ECO:0000313" key="3">
    <source>
        <dbReference type="Proteomes" id="UP001279734"/>
    </source>
</evidence>